<reference evidence="3" key="1">
    <citation type="journal article" date="2019" name="Int. J. Syst. Evol. Microbiol.">
        <title>The Global Catalogue of Microorganisms (GCM) 10K type strain sequencing project: providing services to taxonomists for standard genome sequencing and annotation.</title>
        <authorList>
            <consortium name="The Broad Institute Genomics Platform"/>
            <consortium name="The Broad Institute Genome Sequencing Center for Infectious Disease"/>
            <person name="Wu L."/>
            <person name="Ma J."/>
        </authorList>
    </citation>
    <scope>NUCLEOTIDE SEQUENCE [LARGE SCALE GENOMIC DNA]</scope>
    <source>
        <strain evidence="3">JCM 18541</strain>
    </source>
</reference>
<name>A0ABP9B8T4_9MICC</name>
<dbReference type="InterPro" id="IPR001106">
    <property type="entry name" value="Aromatic_Lyase"/>
</dbReference>
<gene>
    <name evidence="2" type="ORF">GCM10023352_06070</name>
</gene>
<organism evidence="2 3">
    <name type="scientific">Rothia endophytica</name>
    <dbReference type="NCBI Taxonomy" id="1324766"/>
    <lineage>
        <taxon>Bacteria</taxon>
        <taxon>Bacillati</taxon>
        <taxon>Actinomycetota</taxon>
        <taxon>Actinomycetes</taxon>
        <taxon>Micrococcales</taxon>
        <taxon>Micrococcaceae</taxon>
        <taxon>Rothia</taxon>
    </lineage>
</organism>
<evidence type="ECO:0000313" key="2">
    <source>
        <dbReference type="EMBL" id="GAA4790820.1"/>
    </source>
</evidence>
<dbReference type="Proteomes" id="UP001500187">
    <property type="component" value="Unassembled WGS sequence"/>
</dbReference>
<comment type="caution">
    <text evidence="2">The sequence shown here is derived from an EMBL/GenBank/DDBJ whole genome shotgun (WGS) entry which is preliminary data.</text>
</comment>
<proteinExistence type="predicted"/>
<dbReference type="InterPro" id="IPR008948">
    <property type="entry name" value="L-Aspartase-like"/>
</dbReference>
<dbReference type="EMBL" id="BAABKP010000001">
    <property type="protein sequence ID" value="GAA4790820.1"/>
    <property type="molecule type" value="Genomic_DNA"/>
</dbReference>
<evidence type="ECO:0000313" key="3">
    <source>
        <dbReference type="Proteomes" id="UP001500187"/>
    </source>
</evidence>
<keyword evidence="3" id="KW-1185">Reference proteome</keyword>
<dbReference type="Gene3D" id="1.20.200.10">
    <property type="entry name" value="Fumarase/aspartase (Central domain)"/>
    <property type="match status" value="1"/>
</dbReference>
<keyword evidence="1" id="KW-0456">Lyase</keyword>
<accession>A0ABP9B8T4</accession>
<dbReference type="SUPFAM" id="SSF48557">
    <property type="entry name" value="L-aspartase-like"/>
    <property type="match status" value="1"/>
</dbReference>
<dbReference type="Pfam" id="PF00221">
    <property type="entry name" value="Lyase_aromatic"/>
    <property type="match status" value="1"/>
</dbReference>
<protein>
    <submittedName>
        <fullName evidence="2">Uncharacterized protein</fullName>
    </submittedName>
</protein>
<evidence type="ECO:0000256" key="1">
    <source>
        <dbReference type="ARBA" id="ARBA00023239"/>
    </source>
</evidence>
<sequence length="94" mass="9957">MTLLHTTAAALVPEMQVRAHPVSTLSLPGKGGQEDYNTLAMVSIYNLESNIGRFDTLLAILLLLSAQGIYLLDGPLAGLLMGAGAEGKEENYVI</sequence>